<dbReference type="RefSeq" id="WP_054757356.1">
    <property type="nucleotide sequence ID" value="NZ_AZFQ01000055.1"/>
</dbReference>
<dbReference type="STRING" id="1423801.FD50_GL002038"/>
<dbReference type="PATRIC" id="fig|1423801.4.peg.2082"/>
<dbReference type="GeneID" id="98309253"/>
<accession>A0A0R1UUG9</accession>
<gene>
    <name evidence="8" type="ORF">FD50_GL002038</name>
</gene>
<organism evidence="8 9">
    <name type="scientific">Liquorilactobacillus satsumensis DSM 16230 = JCM 12392</name>
    <dbReference type="NCBI Taxonomy" id="1423801"/>
    <lineage>
        <taxon>Bacteria</taxon>
        <taxon>Bacillati</taxon>
        <taxon>Bacillota</taxon>
        <taxon>Bacilli</taxon>
        <taxon>Lactobacillales</taxon>
        <taxon>Lactobacillaceae</taxon>
        <taxon>Liquorilactobacillus</taxon>
    </lineage>
</organism>
<feature type="domain" description="Cardiolipin synthase N-terminal" evidence="7">
    <location>
        <begin position="25"/>
        <end position="67"/>
    </location>
</feature>
<evidence type="ECO:0000256" key="4">
    <source>
        <dbReference type="ARBA" id="ARBA00022989"/>
    </source>
</evidence>
<evidence type="ECO:0000259" key="7">
    <source>
        <dbReference type="Pfam" id="PF13396"/>
    </source>
</evidence>
<dbReference type="OrthoDB" id="3243324at2"/>
<keyword evidence="9" id="KW-1185">Reference proteome</keyword>
<keyword evidence="2" id="KW-1003">Cell membrane</keyword>
<proteinExistence type="predicted"/>
<evidence type="ECO:0000313" key="9">
    <source>
        <dbReference type="Proteomes" id="UP000051166"/>
    </source>
</evidence>
<evidence type="ECO:0000256" key="1">
    <source>
        <dbReference type="ARBA" id="ARBA00004651"/>
    </source>
</evidence>
<dbReference type="Pfam" id="PF13396">
    <property type="entry name" value="PLDc_N"/>
    <property type="match status" value="1"/>
</dbReference>
<evidence type="ECO:0000313" key="8">
    <source>
        <dbReference type="EMBL" id="KRL96758.1"/>
    </source>
</evidence>
<sequence length="70" mass="8175">MNNHWQLLMTNLPLFIPLVLLEVGLMLAALIHALRHSHYRFGNRVFWIVVILFIQIVGPLTYFVFGRGEN</sequence>
<dbReference type="InterPro" id="IPR027379">
    <property type="entry name" value="CLS_N"/>
</dbReference>
<dbReference type="GO" id="GO:0005886">
    <property type="term" value="C:plasma membrane"/>
    <property type="evidence" value="ECO:0007669"/>
    <property type="project" value="UniProtKB-SubCell"/>
</dbReference>
<evidence type="ECO:0000256" key="6">
    <source>
        <dbReference type="SAM" id="Phobius"/>
    </source>
</evidence>
<feature type="transmembrane region" description="Helical" evidence="6">
    <location>
        <begin position="45"/>
        <end position="65"/>
    </location>
</feature>
<dbReference type="Proteomes" id="UP000051166">
    <property type="component" value="Unassembled WGS sequence"/>
</dbReference>
<evidence type="ECO:0000256" key="5">
    <source>
        <dbReference type="ARBA" id="ARBA00023136"/>
    </source>
</evidence>
<dbReference type="AlphaFoldDB" id="A0A0R1UUG9"/>
<keyword evidence="4 6" id="KW-1133">Transmembrane helix</keyword>
<protein>
    <recommendedName>
        <fullName evidence="7">Cardiolipin synthase N-terminal domain-containing protein</fullName>
    </recommendedName>
</protein>
<dbReference type="EMBL" id="AZFQ01000055">
    <property type="protein sequence ID" value="KRL96758.1"/>
    <property type="molecule type" value="Genomic_DNA"/>
</dbReference>
<comment type="subcellular location">
    <subcellularLocation>
        <location evidence="1">Cell membrane</location>
        <topology evidence="1">Multi-pass membrane protein</topology>
    </subcellularLocation>
</comment>
<name>A0A0R1UUG9_9LACO</name>
<evidence type="ECO:0000256" key="3">
    <source>
        <dbReference type="ARBA" id="ARBA00022692"/>
    </source>
</evidence>
<feature type="transmembrane region" description="Helical" evidence="6">
    <location>
        <begin position="12"/>
        <end position="33"/>
    </location>
</feature>
<keyword evidence="3 6" id="KW-0812">Transmembrane</keyword>
<comment type="caution">
    <text evidence="8">The sequence shown here is derived from an EMBL/GenBank/DDBJ whole genome shotgun (WGS) entry which is preliminary data.</text>
</comment>
<reference evidence="8 9" key="1">
    <citation type="journal article" date="2015" name="Genome Announc.">
        <title>Expanding the biotechnology potential of lactobacilli through comparative genomics of 213 strains and associated genera.</title>
        <authorList>
            <person name="Sun Z."/>
            <person name="Harris H.M."/>
            <person name="McCann A."/>
            <person name="Guo C."/>
            <person name="Argimon S."/>
            <person name="Zhang W."/>
            <person name="Yang X."/>
            <person name="Jeffery I.B."/>
            <person name="Cooney J.C."/>
            <person name="Kagawa T.F."/>
            <person name="Liu W."/>
            <person name="Song Y."/>
            <person name="Salvetti E."/>
            <person name="Wrobel A."/>
            <person name="Rasinkangas P."/>
            <person name="Parkhill J."/>
            <person name="Rea M.C."/>
            <person name="O'Sullivan O."/>
            <person name="Ritari J."/>
            <person name="Douillard F.P."/>
            <person name="Paul Ross R."/>
            <person name="Yang R."/>
            <person name="Briner A.E."/>
            <person name="Felis G.E."/>
            <person name="de Vos W.M."/>
            <person name="Barrangou R."/>
            <person name="Klaenhammer T.R."/>
            <person name="Caufield P.W."/>
            <person name="Cui Y."/>
            <person name="Zhang H."/>
            <person name="O'Toole P.W."/>
        </authorList>
    </citation>
    <scope>NUCLEOTIDE SEQUENCE [LARGE SCALE GENOMIC DNA]</scope>
    <source>
        <strain evidence="8 9">DSM 16230</strain>
    </source>
</reference>
<evidence type="ECO:0000256" key="2">
    <source>
        <dbReference type="ARBA" id="ARBA00022475"/>
    </source>
</evidence>
<keyword evidence="5 6" id="KW-0472">Membrane</keyword>